<evidence type="ECO:0000256" key="6">
    <source>
        <dbReference type="ARBA" id="ARBA00023136"/>
    </source>
</evidence>
<organism evidence="9 10">
    <name type="scientific">Pseudoduganella lurida</name>
    <dbReference type="NCBI Taxonomy" id="1036180"/>
    <lineage>
        <taxon>Bacteria</taxon>
        <taxon>Pseudomonadati</taxon>
        <taxon>Pseudomonadota</taxon>
        <taxon>Betaproteobacteria</taxon>
        <taxon>Burkholderiales</taxon>
        <taxon>Oxalobacteraceae</taxon>
        <taxon>Telluria group</taxon>
        <taxon>Pseudoduganella</taxon>
    </lineage>
</organism>
<dbReference type="GO" id="GO:0005886">
    <property type="term" value="C:plasma membrane"/>
    <property type="evidence" value="ECO:0007669"/>
    <property type="project" value="UniProtKB-SubCell"/>
</dbReference>
<dbReference type="PANTHER" id="PTHR43163:SF6">
    <property type="entry name" value="DIPEPTIDE TRANSPORT SYSTEM PERMEASE PROTEIN DPPB-RELATED"/>
    <property type="match status" value="1"/>
</dbReference>
<comment type="subcellular location">
    <subcellularLocation>
        <location evidence="1 7">Cell membrane</location>
        <topology evidence="1 7">Multi-pass membrane protein</topology>
    </subcellularLocation>
</comment>
<dbReference type="EMBL" id="VLLB01000003">
    <property type="protein sequence ID" value="TWI66576.1"/>
    <property type="molecule type" value="Genomic_DNA"/>
</dbReference>
<feature type="transmembrane region" description="Helical" evidence="7">
    <location>
        <begin position="203"/>
        <end position="224"/>
    </location>
</feature>
<keyword evidence="5 7" id="KW-1133">Transmembrane helix</keyword>
<sequence length="345" mass="36515">MLQQLVLGGGLALFHVAHRLAARLLMMAVVALVVFVVLRILPVNPLGMLLPPTATAADIAALTRTLGLDQPLWVQFLIWLKKVVHGDFGLSIQSGREVGPLIWQALPTTLQLVGCGLFLGIGAGVASGLLAFRFLGRPVERALDVGGSIAISVPDFLWAILMILGLGIGLRWLPFLGPIDAGITLPRVTGLLLVDAALAGDWLALRSVAAHLAMPALALALGIAPPLMRILRSSLIEVYNEDYIVAARLRGVSENRILLRHALRNAALPTLSMIGMQAGTIIGGTLLLETIFSFPGIGSLMVTAIGNHDLPVIQGLALTYAAAVLAMNMLTDALLVLVNPRLRLS</sequence>
<dbReference type="PANTHER" id="PTHR43163">
    <property type="entry name" value="DIPEPTIDE TRANSPORT SYSTEM PERMEASE PROTEIN DPPB-RELATED"/>
    <property type="match status" value="1"/>
</dbReference>
<dbReference type="GO" id="GO:0071916">
    <property type="term" value="F:dipeptide transmembrane transporter activity"/>
    <property type="evidence" value="ECO:0007669"/>
    <property type="project" value="TreeGrafter"/>
</dbReference>
<comment type="caution">
    <text evidence="9">The sequence shown here is derived from an EMBL/GenBank/DDBJ whole genome shotgun (WGS) entry which is preliminary data.</text>
</comment>
<dbReference type="AlphaFoldDB" id="A0A562RDU3"/>
<keyword evidence="4 7" id="KW-0812">Transmembrane</keyword>
<feature type="transmembrane region" description="Helical" evidence="7">
    <location>
        <begin position="317"/>
        <end position="338"/>
    </location>
</feature>
<dbReference type="CDD" id="cd06261">
    <property type="entry name" value="TM_PBP2"/>
    <property type="match status" value="1"/>
</dbReference>
<feature type="transmembrane region" description="Helical" evidence="7">
    <location>
        <begin position="281"/>
        <end position="305"/>
    </location>
</feature>
<proteinExistence type="inferred from homology"/>
<evidence type="ECO:0000256" key="7">
    <source>
        <dbReference type="RuleBase" id="RU363032"/>
    </source>
</evidence>
<comment type="similarity">
    <text evidence="7">Belongs to the binding-protein-dependent transport system permease family.</text>
</comment>
<keyword evidence="2 7" id="KW-0813">Transport</keyword>
<keyword evidence="3" id="KW-1003">Cell membrane</keyword>
<reference evidence="9 10" key="1">
    <citation type="journal article" date="2015" name="Stand. Genomic Sci.">
        <title>Genomic Encyclopedia of Bacterial and Archaeal Type Strains, Phase III: the genomes of soil and plant-associated and newly described type strains.</title>
        <authorList>
            <person name="Whitman W.B."/>
            <person name="Woyke T."/>
            <person name="Klenk H.P."/>
            <person name="Zhou Y."/>
            <person name="Lilburn T.G."/>
            <person name="Beck B.J."/>
            <person name="De Vos P."/>
            <person name="Vandamme P."/>
            <person name="Eisen J.A."/>
            <person name="Garrity G."/>
            <person name="Hugenholtz P."/>
            <person name="Kyrpides N.C."/>
        </authorList>
    </citation>
    <scope>NUCLEOTIDE SEQUENCE [LARGE SCALE GENOMIC DNA]</scope>
    <source>
        <strain evidence="9 10">CGMCC 1.10822</strain>
    </source>
</reference>
<dbReference type="InterPro" id="IPR045621">
    <property type="entry name" value="BPD_transp_1_N"/>
</dbReference>
<evidence type="ECO:0000256" key="3">
    <source>
        <dbReference type="ARBA" id="ARBA00022475"/>
    </source>
</evidence>
<feature type="transmembrane region" description="Helical" evidence="7">
    <location>
        <begin position="110"/>
        <end position="135"/>
    </location>
</feature>
<evidence type="ECO:0000256" key="4">
    <source>
        <dbReference type="ARBA" id="ARBA00022692"/>
    </source>
</evidence>
<dbReference type="InterPro" id="IPR035906">
    <property type="entry name" value="MetI-like_sf"/>
</dbReference>
<gene>
    <name evidence="9" type="ORF">IP91_02395</name>
</gene>
<protein>
    <submittedName>
        <fullName evidence="9">Peptide/nickel transport system permease protein</fullName>
    </submittedName>
</protein>
<name>A0A562RDU3_9BURK</name>
<dbReference type="Pfam" id="PF19300">
    <property type="entry name" value="BPD_transp_1_N"/>
    <property type="match status" value="1"/>
</dbReference>
<feature type="domain" description="ABC transmembrane type-1" evidence="8">
    <location>
        <begin position="106"/>
        <end position="331"/>
    </location>
</feature>
<evidence type="ECO:0000313" key="9">
    <source>
        <dbReference type="EMBL" id="TWI66576.1"/>
    </source>
</evidence>
<feature type="transmembrane region" description="Helical" evidence="7">
    <location>
        <begin position="20"/>
        <end position="41"/>
    </location>
</feature>
<feature type="transmembrane region" description="Helical" evidence="7">
    <location>
        <begin position="156"/>
        <end position="173"/>
    </location>
</feature>
<evidence type="ECO:0000256" key="2">
    <source>
        <dbReference type="ARBA" id="ARBA00022448"/>
    </source>
</evidence>
<accession>A0A562RDU3</accession>
<evidence type="ECO:0000256" key="1">
    <source>
        <dbReference type="ARBA" id="ARBA00004651"/>
    </source>
</evidence>
<evidence type="ECO:0000256" key="5">
    <source>
        <dbReference type="ARBA" id="ARBA00022989"/>
    </source>
</evidence>
<dbReference type="PROSITE" id="PS50928">
    <property type="entry name" value="ABC_TM1"/>
    <property type="match status" value="1"/>
</dbReference>
<dbReference type="InterPro" id="IPR000515">
    <property type="entry name" value="MetI-like"/>
</dbReference>
<keyword evidence="10" id="KW-1185">Reference proteome</keyword>
<dbReference type="SUPFAM" id="SSF161098">
    <property type="entry name" value="MetI-like"/>
    <property type="match status" value="1"/>
</dbReference>
<keyword evidence="6 7" id="KW-0472">Membrane</keyword>
<dbReference type="Proteomes" id="UP000318431">
    <property type="component" value="Unassembled WGS sequence"/>
</dbReference>
<dbReference type="Gene3D" id="1.10.3720.10">
    <property type="entry name" value="MetI-like"/>
    <property type="match status" value="1"/>
</dbReference>
<evidence type="ECO:0000313" key="10">
    <source>
        <dbReference type="Proteomes" id="UP000318431"/>
    </source>
</evidence>
<dbReference type="Pfam" id="PF00528">
    <property type="entry name" value="BPD_transp_1"/>
    <property type="match status" value="1"/>
</dbReference>
<evidence type="ECO:0000259" key="8">
    <source>
        <dbReference type="PROSITE" id="PS50928"/>
    </source>
</evidence>